<accession>A0A8J2LN89</accession>
<dbReference type="PROSITE" id="PS51257">
    <property type="entry name" value="PROKAR_LIPOPROTEIN"/>
    <property type="match status" value="1"/>
</dbReference>
<proteinExistence type="predicted"/>
<comment type="caution">
    <text evidence="2">The sequence shown here is derived from an EMBL/GenBank/DDBJ whole genome shotgun (WGS) entry which is preliminary data.</text>
</comment>
<evidence type="ECO:0000313" key="2">
    <source>
        <dbReference type="EMBL" id="CAG7835073.1"/>
    </source>
</evidence>
<gene>
    <name evidence="2" type="ORF">AFUS01_LOCUS44497</name>
</gene>
<organism evidence="2 3">
    <name type="scientific">Allacma fusca</name>
    <dbReference type="NCBI Taxonomy" id="39272"/>
    <lineage>
        <taxon>Eukaryota</taxon>
        <taxon>Metazoa</taxon>
        <taxon>Ecdysozoa</taxon>
        <taxon>Arthropoda</taxon>
        <taxon>Hexapoda</taxon>
        <taxon>Collembola</taxon>
        <taxon>Symphypleona</taxon>
        <taxon>Sminthuridae</taxon>
        <taxon>Allacma</taxon>
    </lineage>
</organism>
<feature type="chain" id="PRO_5035199869" evidence="1">
    <location>
        <begin position="20"/>
        <end position="118"/>
    </location>
</feature>
<sequence length="118" mass="12654">MRTLWIFALVVLAACVSYAQEYYAADSVHVVDPAHSVSVISGPDEARDNSVSEVEDTVGGMVDLEEDTAAIMEVMVAGTEASVAVMEAMVEDMEVTAVADMEVLVDKVEDSRTTHLTN</sequence>
<keyword evidence="3" id="KW-1185">Reference proteome</keyword>
<dbReference type="Proteomes" id="UP000708208">
    <property type="component" value="Unassembled WGS sequence"/>
</dbReference>
<reference evidence="2" key="1">
    <citation type="submission" date="2021-06" db="EMBL/GenBank/DDBJ databases">
        <authorList>
            <person name="Hodson N. C."/>
            <person name="Mongue J. A."/>
            <person name="Jaron S. K."/>
        </authorList>
    </citation>
    <scope>NUCLEOTIDE SEQUENCE</scope>
</reference>
<name>A0A8J2LN89_9HEXA</name>
<dbReference type="EMBL" id="CAJVCH010570506">
    <property type="protein sequence ID" value="CAG7835073.1"/>
    <property type="molecule type" value="Genomic_DNA"/>
</dbReference>
<evidence type="ECO:0000313" key="3">
    <source>
        <dbReference type="Proteomes" id="UP000708208"/>
    </source>
</evidence>
<feature type="signal peptide" evidence="1">
    <location>
        <begin position="1"/>
        <end position="19"/>
    </location>
</feature>
<protein>
    <submittedName>
        <fullName evidence="2">Uncharacterized protein</fullName>
    </submittedName>
</protein>
<dbReference type="AlphaFoldDB" id="A0A8J2LN89"/>
<evidence type="ECO:0000256" key="1">
    <source>
        <dbReference type="SAM" id="SignalP"/>
    </source>
</evidence>
<keyword evidence="1" id="KW-0732">Signal</keyword>